<reference evidence="1" key="1">
    <citation type="submission" date="2019-11" db="EMBL/GenBank/DDBJ databases">
        <authorList>
            <person name="Feng L."/>
        </authorList>
    </citation>
    <scope>NUCLEOTIDE SEQUENCE</scope>
    <source>
        <strain evidence="1">AundefinedLFYP135</strain>
    </source>
</reference>
<gene>
    <name evidence="1" type="ORF">AULFYP135_01504</name>
</gene>
<proteinExistence type="predicted"/>
<evidence type="ECO:0000313" key="1">
    <source>
        <dbReference type="EMBL" id="VYT06666.1"/>
    </source>
</evidence>
<accession>A0A6N2TT61</accession>
<evidence type="ECO:0008006" key="2">
    <source>
        <dbReference type="Google" id="ProtNLM"/>
    </source>
</evidence>
<sequence>MKTKNKSSLFLMELIVAIFFFAASAAVCISIFVGAHKTSSRSVDLSQAVFLAQSAAETVKASPEGWQRLEYLTPTGEGQAVVEYDKDWRPISGSPSGAVYRMELLDQGDGSTRITVKKGEETLFSIEAVPLHREGGGGFGQ</sequence>
<organism evidence="1">
    <name type="scientific">uncultured Anaerotruncus sp</name>
    <dbReference type="NCBI Taxonomy" id="905011"/>
    <lineage>
        <taxon>Bacteria</taxon>
        <taxon>Bacillati</taxon>
        <taxon>Bacillota</taxon>
        <taxon>Clostridia</taxon>
        <taxon>Eubacteriales</taxon>
        <taxon>Oscillospiraceae</taxon>
        <taxon>Anaerotruncus</taxon>
        <taxon>environmental samples</taxon>
    </lineage>
</organism>
<name>A0A6N2TT61_9FIRM</name>
<protein>
    <recommendedName>
        <fullName evidence="2">Type II secretion system protein</fullName>
    </recommendedName>
</protein>
<dbReference type="AlphaFoldDB" id="A0A6N2TT61"/>
<dbReference type="EMBL" id="CACRSL010000003">
    <property type="protein sequence ID" value="VYT06666.1"/>
    <property type="molecule type" value="Genomic_DNA"/>
</dbReference>